<name>A0A1M6GZ88_9FLAO</name>
<dbReference type="Pfam" id="PF12864">
    <property type="entry name" value="DUF3822"/>
    <property type="match status" value="1"/>
</dbReference>
<organism evidence="1 2">
    <name type="scientific">Algibacter luteus</name>
    <dbReference type="NCBI Taxonomy" id="1178825"/>
    <lineage>
        <taxon>Bacteria</taxon>
        <taxon>Pseudomonadati</taxon>
        <taxon>Bacteroidota</taxon>
        <taxon>Flavobacteriia</taxon>
        <taxon>Flavobacteriales</taxon>
        <taxon>Flavobacteriaceae</taxon>
        <taxon>Algibacter</taxon>
    </lineage>
</organism>
<dbReference type="OrthoDB" id="658622at2"/>
<evidence type="ECO:0000313" key="2">
    <source>
        <dbReference type="Proteomes" id="UP000184396"/>
    </source>
</evidence>
<sequence>MAQTNKTSNKLTNIDLSIQISLSGLSFCILNTDTNTVIELREVIFEKRLNPLEALDELKSLFAKENALQSNFKNVIIIHDNDLATLVPKSLFNKNHLAEYLKFNSKILKSDFIAYDPIQENSIVNVYIPYVNFNNFIYDKFGTFVYKHVSTVLIENILQIEKESETPKVFVNISTNHFEILVTEKGQLNLYNSFSYSTKEDFIYYILFTAEQLNLDPESFQLVLLGDVDENNELYEIAYKYIRNISFGKRYSQYKYIAKPKSEYSNFALLNSF</sequence>
<accession>A0A1M6GZ88</accession>
<dbReference type="EMBL" id="FQYK01000010">
    <property type="protein sequence ID" value="SHJ15288.1"/>
    <property type="molecule type" value="Genomic_DNA"/>
</dbReference>
<dbReference type="AlphaFoldDB" id="A0A1M6GZ88"/>
<gene>
    <name evidence="1" type="ORF">SAMN05216261_2971</name>
</gene>
<dbReference type="Gene3D" id="3.30.420.260">
    <property type="match status" value="1"/>
</dbReference>
<dbReference type="Gene3D" id="3.30.420.250">
    <property type="match status" value="1"/>
</dbReference>
<dbReference type="Proteomes" id="UP000184396">
    <property type="component" value="Unassembled WGS sequence"/>
</dbReference>
<keyword evidence="2" id="KW-1185">Reference proteome</keyword>
<dbReference type="eggNOG" id="ENOG5030DYA">
    <property type="taxonomic scope" value="Bacteria"/>
</dbReference>
<proteinExistence type="predicted"/>
<dbReference type="InterPro" id="IPR024213">
    <property type="entry name" value="DUF3822"/>
</dbReference>
<evidence type="ECO:0008006" key="3">
    <source>
        <dbReference type="Google" id="ProtNLM"/>
    </source>
</evidence>
<dbReference type="STRING" id="1178825.SAMN05216261_2971"/>
<reference evidence="1 2" key="1">
    <citation type="submission" date="2016-11" db="EMBL/GenBank/DDBJ databases">
        <authorList>
            <person name="Jaros S."/>
            <person name="Januszkiewicz K."/>
            <person name="Wedrychowicz H."/>
        </authorList>
    </citation>
    <scope>NUCLEOTIDE SEQUENCE [LARGE SCALE GENOMIC DNA]</scope>
    <source>
        <strain evidence="1 2">CGMCC 1.12213</strain>
    </source>
</reference>
<dbReference type="CDD" id="cd24013">
    <property type="entry name" value="ASKHA_ATPase_BT3980-like"/>
    <property type="match status" value="1"/>
</dbReference>
<protein>
    <recommendedName>
        <fullName evidence="3">DUF3822 domain-containing protein</fullName>
    </recommendedName>
</protein>
<evidence type="ECO:0000313" key="1">
    <source>
        <dbReference type="EMBL" id="SHJ15288.1"/>
    </source>
</evidence>